<gene>
    <name evidence="2" type="ORF">AAM4_0002</name>
</gene>
<reference evidence="2" key="1">
    <citation type="submission" date="2014-07" db="EMBL/GenBank/DDBJ databases">
        <authorList>
            <person name="Zhang J.E."/>
            <person name="Yang H."/>
            <person name="Guo J."/>
            <person name="Deng Z."/>
            <person name="Luo H."/>
            <person name="Luo M."/>
            <person name="Zhao B."/>
        </authorList>
    </citation>
    <scope>NUCLEOTIDE SEQUENCE</scope>
    <source>
        <strain evidence="2">AM4</strain>
    </source>
</reference>
<feature type="compositionally biased region" description="Polar residues" evidence="1">
    <location>
        <begin position="54"/>
        <end position="65"/>
    </location>
</feature>
<dbReference type="AlphaFoldDB" id="A0A1L7R7Y2"/>
<name>A0A1L7R7Y2_9ACTO</name>
<organism evidence="2">
    <name type="scientific">Actinomyces succiniciruminis</name>
    <dbReference type="NCBI Taxonomy" id="1522002"/>
    <lineage>
        <taxon>Bacteria</taxon>
        <taxon>Bacillati</taxon>
        <taxon>Actinomycetota</taxon>
        <taxon>Actinomycetes</taxon>
        <taxon>Actinomycetales</taxon>
        <taxon>Actinomycetaceae</taxon>
        <taxon>Actinomyces</taxon>
    </lineage>
</organism>
<evidence type="ECO:0000313" key="2">
    <source>
        <dbReference type="EMBL" id="CED89897.1"/>
    </source>
</evidence>
<dbReference type="EMBL" id="LK995455">
    <property type="protein sequence ID" value="CED89897.1"/>
    <property type="molecule type" value="Genomic_DNA"/>
</dbReference>
<evidence type="ECO:0000256" key="1">
    <source>
        <dbReference type="SAM" id="MobiDB-lite"/>
    </source>
</evidence>
<sequence length="65" mass="6794">MCKGIATVKDGVAAALKEVISLGKTLIERRGDILAYYPASPLPPAAPPKEHQQALGTPTQRSPGL</sequence>
<feature type="region of interest" description="Disordered" evidence="1">
    <location>
        <begin position="39"/>
        <end position="65"/>
    </location>
</feature>
<proteinExistence type="predicted"/>
<accession>A0A1L7R7Y2</accession>
<protein>
    <submittedName>
        <fullName evidence="2">Uncharacterized protein</fullName>
    </submittedName>
</protein>